<evidence type="ECO:0000256" key="3">
    <source>
        <dbReference type="ARBA" id="ARBA00022989"/>
    </source>
</evidence>
<dbReference type="GO" id="GO:0005886">
    <property type="term" value="C:plasma membrane"/>
    <property type="evidence" value="ECO:0007669"/>
    <property type="project" value="TreeGrafter"/>
</dbReference>
<sequence length="876" mass="97082">MYNIKSSKEDLKASILSIFSDVCLNHSVLRDPWRNIGFDSASLPGGRRTDQNLVEGWYQLGGVGGDSLVLSCSNFSSTQSLSSILPNSTSPTNFQLYTCDSVYWSSSISCTQQNIHSLDCGQGWYLYYLVKTSGLYSTRQSNCSNSPCGEHAQCGLPYGSCSCNPGLSIPEGFEPTGDSYGYLIINQAAKCKKTFSASCAVDFLNQLKNSKATIISQNVVSKYLGKILTSINVLKVTADPKMLVTYGNTVLGATETLLFVMGINMPVNYILNFIHQELESVGAIITSYSTLFSLLITTNNTTKTMMSSVVSAKLIPAKILFSKSANFTLKHIQVRNPDSNLTCVSWTNNTWTTQDCYLLQTNSSHSVCSCSKMSIVALIMETGPPKPIFPETEGNQLLDSILNKTFTKLPENVVVDTLTKVMNNTMVTMATNDDKVNKVEYANTVIMATEKLVSALVTKVENYSYTPIKLPNLEIQVLAIGPNVSYIPPLRTSTADLDIDLIQMAKKNNGSAAVAFLSYTNVTNMMAPDLFTTNENTTKTMMSTVVSATLIKITDTKLTKPVNFTFKHTADLIPDSNLTCVYWNNKAWVVDGCNLLQTNRSHTVCSCDHLSTFALIMQTKPPKDDVNLDLLNTVLVSVGLVFLSLDLLTFAVCRRHLRMNNTPRINLCISLLLAHLTLLLTQKFIHYIQPLQLLCAVLAGVLHFLFLSAFVWMLIEAVLLFISVKNLKKIRSKQKEVLSWKWLIIIGYLIPLVVVGVSVGLFSDGYGTLFIIIIVLLRSALAGLNSDVSQFKEIKILVFKTLVQSAILGCPWILGFFTEGSQVLEMVFLFLNSQQGTFIFLVYCVLNQEVRQQYRKWMVACCPFFQENAAKRRQIT</sequence>
<organism evidence="9 10">
    <name type="scientific">Astyanax mexicanus</name>
    <name type="common">Blind cave fish</name>
    <name type="synonym">Astyanax fasciatus mexicanus</name>
    <dbReference type="NCBI Taxonomy" id="7994"/>
    <lineage>
        <taxon>Eukaryota</taxon>
        <taxon>Metazoa</taxon>
        <taxon>Chordata</taxon>
        <taxon>Craniata</taxon>
        <taxon>Vertebrata</taxon>
        <taxon>Euteleostomi</taxon>
        <taxon>Actinopterygii</taxon>
        <taxon>Neopterygii</taxon>
        <taxon>Teleostei</taxon>
        <taxon>Ostariophysi</taxon>
        <taxon>Characiformes</taxon>
        <taxon>Characoidei</taxon>
        <taxon>Acestrorhamphidae</taxon>
        <taxon>Acestrorhamphinae</taxon>
        <taxon>Astyanax</taxon>
    </lineage>
</organism>
<evidence type="ECO:0000313" key="10">
    <source>
        <dbReference type="Proteomes" id="UP000752171"/>
    </source>
</evidence>
<dbReference type="Pfam" id="PF00002">
    <property type="entry name" value="7tm_2"/>
    <property type="match status" value="2"/>
</dbReference>
<evidence type="ECO:0000256" key="1">
    <source>
        <dbReference type="ARBA" id="ARBA00004141"/>
    </source>
</evidence>
<dbReference type="GO" id="GO:0007189">
    <property type="term" value="P:adenylate cyclase-activating G protein-coupled receptor signaling pathway"/>
    <property type="evidence" value="ECO:0007669"/>
    <property type="project" value="TreeGrafter"/>
</dbReference>
<dbReference type="GO" id="GO:0007166">
    <property type="term" value="P:cell surface receptor signaling pathway"/>
    <property type="evidence" value="ECO:0007669"/>
    <property type="project" value="InterPro"/>
</dbReference>
<keyword evidence="9" id="KW-0675">Receptor</keyword>
<dbReference type="SMART" id="SM00303">
    <property type="entry name" value="GPS"/>
    <property type="match status" value="2"/>
</dbReference>
<accession>A0A8T2KTF1</accession>
<dbReference type="EMBL" id="JAICCE010000021">
    <property type="protein sequence ID" value="KAG9262768.1"/>
    <property type="molecule type" value="Genomic_DNA"/>
</dbReference>
<feature type="transmembrane region" description="Helical" evidence="6">
    <location>
        <begin position="742"/>
        <end position="762"/>
    </location>
</feature>
<feature type="domain" description="GAIN-B" evidence="7">
    <location>
        <begin position="240"/>
        <end position="386"/>
    </location>
</feature>
<reference evidence="9 10" key="1">
    <citation type="submission" date="2021-07" db="EMBL/GenBank/DDBJ databases">
        <authorList>
            <person name="Imarazene B."/>
            <person name="Zahm M."/>
            <person name="Klopp C."/>
            <person name="Cabau C."/>
            <person name="Beille S."/>
            <person name="Jouanno E."/>
            <person name="Castinel A."/>
            <person name="Lluch J."/>
            <person name="Gil L."/>
            <person name="Kuchtly C."/>
            <person name="Lopez Roques C."/>
            <person name="Donnadieu C."/>
            <person name="Parrinello H."/>
            <person name="Journot L."/>
            <person name="Du K."/>
            <person name="Schartl M."/>
            <person name="Retaux S."/>
            <person name="Guiguen Y."/>
        </authorList>
    </citation>
    <scope>NUCLEOTIDE SEQUENCE [LARGE SCALE GENOMIC DNA]</scope>
    <source>
        <strain evidence="9">Pach_M1</strain>
        <tissue evidence="9">Testis</tissue>
    </source>
</reference>
<keyword evidence="4 6" id="KW-0472">Membrane</keyword>
<evidence type="ECO:0000256" key="4">
    <source>
        <dbReference type="ARBA" id="ARBA00023136"/>
    </source>
</evidence>
<dbReference type="PROSITE" id="PS50221">
    <property type="entry name" value="GAIN_B"/>
    <property type="match status" value="2"/>
</dbReference>
<dbReference type="AlphaFoldDB" id="A0A8T2KTF1"/>
<evidence type="ECO:0000256" key="6">
    <source>
        <dbReference type="SAM" id="Phobius"/>
    </source>
</evidence>
<feature type="transmembrane region" description="Helical" evidence="6">
    <location>
        <begin position="768"/>
        <end position="784"/>
    </location>
</feature>
<proteinExistence type="predicted"/>
<dbReference type="Proteomes" id="UP000752171">
    <property type="component" value="Unassembled WGS sequence"/>
</dbReference>
<comment type="subcellular location">
    <subcellularLocation>
        <location evidence="1">Membrane</location>
        <topology evidence="1">Multi-pass membrane protein</topology>
    </subcellularLocation>
</comment>
<dbReference type="InterPro" id="IPR057244">
    <property type="entry name" value="GAIN_B"/>
</dbReference>
<dbReference type="InterPro" id="IPR017981">
    <property type="entry name" value="GPCR_2-like_7TM"/>
</dbReference>
<feature type="transmembrane region" description="Helical" evidence="6">
    <location>
        <begin position="665"/>
        <end position="685"/>
    </location>
</feature>
<feature type="transmembrane region" description="Helical" evidence="6">
    <location>
        <begin position="826"/>
        <end position="846"/>
    </location>
</feature>
<keyword evidence="5" id="KW-1015">Disulfide bond</keyword>
<dbReference type="GO" id="GO:0004930">
    <property type="term" value="F:G protein-coupled receptor activity"/>
    <property type="evidence" value="ECO:0007669"/>
    <property type="project" value="InterPro"/>
</dbReference>
<keyword evidence="2 6" id="KW-0812">Transmembrane</keyword>
<dbReference type="InterPro" id="IPR000832">
    <property type="entry name" value="GPCR_2_secretin-like"/>
</dbReference>
<name>A0A8T2KTF1_ASTMX</name>
<feature type="transmembrane region" description="Helical" evidence="6">
    <location>
        <begin position="630"/>
        <end position="653"/>
    </location>
</feature>
<evidence type="ECO:0000313" key="9">
    <source>
        <dbReference type="EMBL" id="KAG9262768.1"/>
    </source>
</evidence>
<feature type="transmembrane region" description="Helical" evidence="6">
    <location>
        <begin position="691"/>
        <end position="722"/>
    </location>
</feature>
<protein>
    <submittedName>
        <fullName evidence="9">Adhesion G protein-coupled receptor E3-like</fullName>
    </submittedName>
</protein>
<evidence type="ECO:0000256" key="5">
    <source>
        <dbReference type="ARBA" id="ARBA00023157"/>
    </source>
</evidence>
<dbReference type="PANTHER" id="PTHR12011">
    <property type="entry name" value="ADHESION G-PROTEIN COUPLED RECEPTOR"/>
    <property type="match status" value="1"/>
</dbReference>
<keyword evidence="3 6" id="KW-1133">Transmembrane helix</keyword>
<dbReference type="PROSITE" id="PS50261">
    <property type="entry name" value="G_PROTEIN_RECEP_F2_4"/>
    <property type="match status" value="1"/>
</dbReference>
<feature type="transmembrane region" description="Helical" evidence="6">
    <location>
        <begin position="796"/>
        <end position="814"/>
    </location>
</feature>
<evidence type="ECO:0000259" key="8">
    <source>
        <dbReference type="PROSITE" id="PS50261"/>
    </source>
</evidence>
<dbReference type="PANTHER" id="PTHR12011:SF469">
    <property type="entry name" value="ADHESION G PROTEIN-COUPLED RECEPTOR E1-RELATED"/>
    <property type="match status" value="1"/>
</dbReference>
<evidence type="ECO:0000259" key="7">
    <source>
        <dbReference type="PROSITE" id="PS50221"/>
    </source>
</evidence>
<dbReference type="Gene3D" id="1.20.1070.10">
    <property type="entry name" value="Rhodopsin 7-helix transmembrane proteins"/>
    <property type="match status" value="2"/>
</dbReference>
<comment type="caution">
    <text evidence="9">The sequence shown here is derived from an EMBL/GenBank/DDBJ whole genome shotgun (WGS) entry which is preliminary data.</text>
</comment>
<feature type="domain" description="G-protein coupled receptors family 2 profile 2" evidence="8">
    <location>
        <begin position="628"/>
        <end position="757"/>
    </location>
</feature>
<dbReference type="Gene3D" id="2.60.220.50">
    <property type="match status" value="2"/>
</dbReference>
<dbReference type="InterPro" id="IPR046338">
    <property type="entry name" value="GAIN_dom_sf"/>
</dbReference>
<dbReference type="Pfam" id="PF01825">
    <property type="entry name" value="GPS"/>
    <property type="match status" value="2"/>
</dbReference>
<feature type="domain" description="GAIN-B" evidence="7">
    <location>
        <begin position="464"/>
        <end position="623"/>
    </location>
</feature>
<evidence type="ECO:0000256" key="2">
    <source>
        <dbReference type="ARBA" id="ARBA00022692"/>
    </source>
</evidence>
<gene>
    <name evidence="9" type="primary">ADGRE3</name>
    <name evidence="9" type="ORF">AMEX_G24626</name>
</gene>
<dbReference type="InterPro" id="IPR000203">
    <property type="entry name" value="GPS"/>
</dbReference>